<evidence type="ECO:0000313" key="3">
    <source>
        <dbReference type="Proteomes" id="UP000265618"/>
    </source>
</evidence>
<gene>
    <name evidence="2" type="ORF">KIPB_012422</name>
</gene>
<reference evidence="2 3" key="1">
    <citation type="journal article" date="2018" name="PLoS ONE">
        <title>The draft genome of Kipferlia bialata reveals reductive genome evolution in fornicate parasites.</title>
        <authorList>
            <person name="Tanifuji G."/>
            <person name="Takabayashi S."/>
            <person name="Kume K."/>
            <person name="Takagi M."/>
            <person name="Nakayama T."/>
            <person name="Kamikawa R."/>
            <person name="Inagaki Y."/>
            <person name="Hashimoto T."/>
        </authorList>
    </citation>
    <scope>NUCLEOTIDE SEQUENCE [LARGE SCALE GENOMIC DNA]</scope>
    <source>
        <strain evidence="2">NY0173</strain>
    </source>
</reference>
<accession>A0A9K3GPE8</accession>
<keyword evidence="3" id="KW-1185">Reference proteome</keyword>
<feature type="non-terminal residue" evidence="2">
    <location>
        <position position="124"/>
    </location>
</feature>
<feature type="region of interest" description="Disordered" evidence="1">
    <location>
        <begin position="1"/>
        <end position="124"/>
    </location>
</feature>
<protein>
    <submittedName>
        <fullName evidence="2">Uncharacterized protein</fullName>
    </submittedName>
</protein>
<feature type="compositionally biased region" description="Basic and acidic residues" evidence="1">
    <location>
        <begin position="46"/>
        <end position="61"/>
    </location>
</feature>
<dbReference type="Proteomes" id="UP000265618">
    <property type="component" value="Unassembled WGS sequence"/>
</dbReference>
<feature type="compositionally biased region" description="Low complexity" evidence="1">
    <location>
        <begin position="1"/>
        <end position="11"/>
    </location>
</feature>
<organism evidence="2 3">
    <name type="scientific">Kipferlia bialata</name>
    <dbReference type="NCBI Taxonomy" id="797122"/>
    <lineage>
        <taxon>Eukaryota</taxon>
        <taxon>Metamonada</taxon>
        <taxon>Carpediemonas-like organisms</taxon>
        <taxon>Kipferlia</taxon>
    </lineage>
</organism>
<feature type="compositionally biased region" description="Low complexity" evidence="1">
    <location>
        <begin position="73"/>
        <end position="97"/>
    </location>
</feature>
<dbReference type="AlphaFoldDB" id="A0A9K3GPE8"/>
<name>A0A9K3GPE8_9EUKA</name>
<proteinExistence type="predicted"/>
<evidence type="ECO:0000256" key="1">
    <source>
        <dbReference type="SAM" id="MobiDB-lite"/>
    </source>
</evidence>
<sequence length="124" mass="13423">MYPHSGSSPSPHHSRSDGKHVSPPKGKAFLSRRFSGSPSPLAPMKGHRERERERERERRDSSSPTRLRHSTHSPHSPLPSLGLSGSSGLLAPLGSTSHEGNSAPAPTSSPLKQSLLSRRHSMLQ</sequence>
<feature type="compositionally biased region" description="Polar residues" evidence="1">
    <location>
        <begin position="98"/>
        <end position="116"/>
    </location>
</feature>
<comment type="caution">
    <text evidence="2">The sequence shown here is derived from an EMBL/GenBank/DDBJ whole genome shotgun (WGS) entry which is preliminary data.</text>
</comment>
<dbReference type="EMBL" id="BDIP01005484">
    <property type="protein sequence ID" value="GIQ89835.1"/>
    <property type="molecule type" value="Genomic_DNA"/>
</dbReference>
<evidence type="ECO:0000313" key="2">
    <source>
        <dbReference type="EMBL" id="GIQ89835.1"/>
    </source>
</evidence>